<reference evidence="9" key="1">
    <citation type="submission" date="2017-04" db="EMBL/GenBank/DDBJ databases">
        <authorList>
            <person name="Varghese N."/>
            <person name="Submissions S."/>
        </authorList>
    </citation>
    <scope>NUCLEOTIDE SEQUENCE [LARGE SCALE GENOMIC DNA]</scope>
    <source>
        <strain evidence="9">RKEM611</strain>
    </source>
</reference>
<sequence length="548" mass="61808">MPFEIASPDRAENVSHDLVDYNMLRQDNVLLEGLNHFSGQTWQDQLESFGELCGREETLHDGNLANRFPPTLRTHDHFGNRVDRIEFHPSYHRLLDSYIRNGLHSEPWEQKKAAYLARAMKMYMQTQVEAGHCCPGTMTFAAIPTLRHNPNIAKALEPQILSRRYDPRDQFYGDKSGLIFGMGMTEKQGGSDVRANTTQAIPQGKDSWGDIYEIIGHKFFLSAPMSDFFLVLAQAPEGLSCFLMPRWQDVGVKNKIYIQQLKDKMGNRSNASSEVEFHGAKAWLIGEQGRGVATIINMVAHTRFDCLVSSAGLIRQSTVQAIHHCHQRKAFGKKLVDQDLMKQVLADLALESEAASIFALRVAHAFDQQSHNETERNFLRIATAVGKYWLCKQVPLHTYEAMECLGGSGVMETSMMPRLYREAPINAIWEGCGNIQALDLLRVIDRHPEALEAYLEDVRDVASENSLVKACLQRITESLQDRDHLASQSRRVMIDLALALQASLLIRYSKSEIADAFCSSRLLGSHHHYGVLPRGTDCSLMIARAWPI</sequence>
<protein>
    <submittedName>
        <fullName evidence="8">Putative acyl-CoA dehydrogenase</fullName>
    </submittedName>
</protein>
<dbReference type="SUPFAM" id="SSF56645">
    <property type="entry name" value="Acyl-CoA dehydrogenase NM domain-like"/>
    <property type="match status" value="1"/>
</dbReference>
<dbReference type="PANTHER" id="PTHR42707:SF3">
    <property type="entry name" value="ACYL-COA DEHYDROGENASE AIDB-RELATED"/>
    <property type="match status" value="1"/>
</dbReference>
<feature type="domain" description="Acyl-CoA dehydrogenase/oxidase C-terminal" evidence="5">
    <location>
        <begin position="289"/>
        <end position="442"/>
    </location>
</feature>
<dbReference type="Pfam" id="PF18158">
    <property type="entry name" value="AidB_N"/>
    <property type="match status" value="1"/>
</dbReference>
<dbReference type="SUPFAM" id="SSF47203">
    <property type="entry name" value="Acyl-CoA dehydrogenase C-terminal domain-like"/>
    <property type="match status" value="1"/>
</dbReference>
<dbReference type="InterPro" id="IPR052904">
    <property type="entry name" value="Acyl-CoA_dehydrogenase-like"/>
</dbReference>
<comment type="similarity">
    <text evidence="1 4">Belongs to the acyl-CoA dehydrogenase family.</text>
</comment>
<dbReference type="Gene3D" id="1.20.140.10">
    <property type="entry name" value="Butyryl-CoA Dehydrogenase, subunit A, domain 3"/>
    <property type="match status" value="1"/>
</dbReference>
<organism evidence="8 9">
    <name type="scientific">Pseudobacteriovorax antillogorgiicola</name>
    <dbReference type="NCBI Taxonomy" id="1513793"/>
    <lineage>
        <taxon>Bacteria</taxon>
        <taxon>Pseudomonadati</taxon>
        <taxon>Bdellovibrionota</taxon>
        <taxon>Oligoflexia</taxon>
        <taxon>Oligoflexales</taxon>
        <taxon>Pseudobacteriovoracaceae</taxon>
        <taxon>Pseudobacteriovorax</taxon>
    </lineage>
</organism>
<dbReference type="STRING" id="1513793.SAMN06296036_1084"/>
<evidence type="ECO:0000313" key="9">
    <source>
        <dbReference type="Proteomes" id="UP000192907"/>
    </source>
</evidence>
<evidence type="ECO:0000256" key="2">
    <source>
        <dbReference type="ARBA" id="ARBA00022630"/>
    </source>
</evidence>
<dbReference type="RefSeq" id="WP_132319123.1">
    <property type="nucleotide sequence ID" value="NZ_FWZT01000008.1"/>
</dbReference>
<name>A0A1Y6BS67_9BACT</name>
<dbReference type="Pfam" id="PF02770">
    <property type="entry name" value="Acyl-CoA_dh_M"/>
    <property type="match status" value="1"/>
</dbReference>
<dbReference type="PANTHER" id="PTHR42707">
    <property type="entry name" value="ACYL-COA DEHYDROGENASE"/>
    <property type="match status" value="1"/>
</dbReference>
<dbReference type="Gene3D" id="2.40.110.20">
    <property type="match status" value="1"/>
</dbReference>
<evidence type="ECO:0000259" key="7">
    <source>
        <dbReference type="Pfam" id="PF18158"/>
    </source>
</evidence>
<feature type="domain" description="Adaptive response protein AidB N-terminal" evidence="7">
    <location>
        <begin position="13"/>
        <end position="167"/>
    </location>
</feature>
<evidence type="ECO:0000256" key="1">
    <source>
        <dbReference type="ARBA" id="ARBA00009347"/>
    </source>
</evidence>
<dbReference type="AlphaFoldDB" id="A0A1Y6BS67"/>
<dbReference type="InterPro" id="IPR009100">
    <property type="entry name" value="AcylCoA_DH/oxidase_NM_dom_sf"/>
</dbReference>
<keyword evidence="2 4" id="KW-0285">Flavoprotein</keyword>
<comment type="cofactor">
    <cofactor evidence="4">
        <name>FAD</name>
        <dbReference type="ChEBI" id="CHEBI:57692"/>
    </cofactor>
</comment>
<dbReference type="InterPro" id="IPR006091">
    <property type="entry name" value="Acyl-CoA_Oxase/DH_mid-dom"/>
</dbReference>
<evidence type="ECO:0000256" key="4">
    <source>
        <dbReference type="RuleBase" id="RU362125"/>
    </source>
</evidence>
<evidence type="ECO:0000259" key="5">
    <source>
        <dbReference type="Pfam" id="PF00441"/>
    </source>
</evidence>
<evidence type="ECO:0000256" key="3">
    <source>
        <dbReference type="ARBA" id="ARBA00022827"/>
    </source>
</evidence>
<evidence type="ECO:0000313" key="8">
    <source>
        <dbReference type="EMBL" id="SMF24436.1"/>
    </source>
</evidence>
<feature type="domain" description="Acyl-CoA oxidase/dehydrogenase middle" evidence="6">
    <location>
        <begin position="182"/>
        <end position="278"/>
    </location>
</feature>
<evidence type="ECO:0000259" key="6">
    <source>
        <dbReference type="Pfam" id="PF02770"/>
    </source>
</evidence>
<proteinExistence type="inferred from homology"/>
<dbReference type="Gene3D" id="6.10.250.600">
    <property type="match status" value="1"/>
</dbReference>
<dbReference type="Proteomes" id="UP000192907">
    <property type="component" value="Unassembled WGS sequence"/>
</dbReference>
<dbReference type="OrthoDB" id="9771038at2"/>
<dbReference type="Pfam" id="PF00441">
    <property type="entry name" value="Acyl-CoA_dh_1"/>
    <property type="match status" value="1"/>
</dbReference>
<dbReference type="InterPro" id="IPR041504">
    <property type="entry name" value="AidB_N"/>
</dbReference>
<dbReference type="InterPro" id="IPR036250">
    <property type="entry name" value="AcylCo_DH-like_C"/>
</dbReference>
<gene>
    <name evidence="8" type="ORF">SAMN06296036_1084</name>
</gene>
<accession>A0A1Y6BS67</accession>
<dbReference type="GO" id="GO:0003995">
    <property type="term" value="F:acyl-CoA dehydrogenase activity"/>
    <property type="evidence" value="ECO:0007669"/>
    <property type="project" value="TreeGrafter"/>
</dbReference>
<keyword evidence="9" id="KW-1185">Reference proteome</keyword>
<dbReference type="EMBL" id="FWZT01000008">
    <property type="protein sequence ID" value="SMF24436.1"/>
    <property type="molecule type" value="Genomic_DNA"/>
</dbReference>
<keyword evidence="3 4" id="KW-0274">FAD</keyword>
<keyword evidence="4" id="KW-0560">Oxidoreductase</keyword>
<dbReference type="InterPro" id="IPR009075">
    <property type="entry name" value="AcylCo_DH/oxidase_C"/>
</dbReference>